<dbReference type="GO" id="GO:0005737">
    <property type="term" value="C:cytoplasm"/>
    <property type="evidence" value="ECO:0007669"/>
    <property type="project" value="UniProtKB-SubCell"/>
</dbReference>
<name>A0A0V8RYM2_9ACTO</name>
<dbReference type="InterPro" id="IPR005122">
    <property type="entry name" value="Uracil-DNA_glycosylase-like"/>
</dbReference>
<evidence type="ECO:0000256" key="12">
    <source>
        <dbReference type="RuleBase" id="RU003780"/>
    </source>
</evidence>
<dbReference type="AlphaFoldDB" id="A0A0V8RYM2"/>
<dbReference type="HAMAP" id="MF_00148">
    <property type="entry name" value="UDG"/>
    <property type="match status" value="1"/>
</dbReference>
<accession>A0A0V8RYM2</accession>
<evidence type="ECO:0000256" key="11">
    <source>
        <dbReference type="PROSITE-ProRule" id="PRU10072"/>
    </source>
</evidence>
<evidence type="ECO:0000313" key="15">
    <source>
        <dbReference type="Proteomes" id="UP000054686"/>
    </source>
</evidence>
<dbReference type="Proteomes" id="UP000054686">
    <property type="component" value="Unassembled WGS sequence"/>
</dbReference>
<comment type="catalytic activity">
    <reaction evidence="1 10 12">
        <text>Hydrolyzes single-stranded DNA or mismatched double-stranded DNA and polynucleotides, releasing free uracil.</text>
        <dbReference type="EC" id="3.2.2.27"/>
    </reaction>
</comment>
<dbReference type="PROSITE" id="PS00130">
    <property type="entry name" value="U_DNA_GLYCOSYLASE"/>
    <property type="match status" value="1"/>
</dbReference>
<keyword evidence="7 10" id="KW-0227">DNA damage</keyword>
<feature type="active site" description="Proton acceptor" evidence="10 11">
    <location>
        <position position="71"/>
    </location>
</feature>
<comment type="similarity">
    <text evidence="4 10 12">Belongs to the uracil-DNA glycosylase (UDG) superfamily. UNG family.</text>
</comment>
<dbReference type="EC" id="3.2.2.27" evidence="5 10"/>
<dbReference type="OrthoDB" id="9804372at2"/>
<dbReference type="NCBIfam" id="TIGR00628">
    <property type="entry name" value="ung"/>
    <property type="match status" value="1"/>
</dbReference>
<comment type="function">
    <text evidence="2 10 12">Excises uracil residues from the DNA which can arise as a result of misincorporation of dUMP residues by DNA polymerase or due to deamination of cytosine.</text>
</comment>
<evidence type="ECO:0000256" key="9">
    <source>
        <dbReference type="ARBA" id="ARBA00023204"/>
    </source>
</evidence>
<organism evidence="14 15">
    <name type="scientific">Schaalia odontolytica</name>
    <dbReference type="NCBI Taxonomy" id="1660"/>
    <lineage>
        <taxon>Bacteria</taxon>
        <taxon>Bacillati</taxon>
        <taxon>Actinomycetota</taxon>
        <taxon>Actinomycetes</taxon>
        <taxon>Actinomycetales</taxon>
        <taxon>Actinomycetaceae</taxon>
        <taxon>Schaalia</taxon>
    </lineage>
</organism>
<dbReference type="EMBL" id="LLVT01000001">
    <property type="protein sequence ID" value="KSW13042.1"/>
    <property type="molecule type" value="Genomic_DNA"/>
</dbReference>
<evidence type="ECO:0000259" key="13">
    <source>
        <dbReference type="SMART" id="SM00986"/>
    </source>
</evidence>
<sequence>MSEHNPRPLAELIDPGWARALAPVEGRVHELGAMLAAEVEAGRGYLPAGTDVLRAFTYPFDKVKVLIVGQDPYPTPGHAMGLSFSVHPGVALPKSLINIFRELSEDMGVPAPTSGDLTPWCEQGVCLLNRVLTVRPGAPASHRGRGWEEVTQCAIDALVSRKRADGSRAPLVAILWGKDAQSLAPRLGDTPIIASAHPSPLSAYRGFFGSKPFSRANELLEAQGASGVDWSLGASH</sequence>
<dbReference type="NCBIfam" id="NF003592">
    <property type="entry name" value="PRK05254.1-5"/>
    <property type="match status" value="1"/>
</dbReference>
<dbReference type="InterPro" id="IPR002043">
    <property type="entry name" value="UDG_fam1"/>
</dbReference>
<evidence type="ECO:0000256" key="5">
    <source>
        <dbReference type="ARBA" id="ARBA00012030"/>
    </source>
</evidence>
<dbReference type="GO" id="GO:0097510">
    <property type="term" value="P:base-excision repair, AP site formation via deaminated base removal"/>
    <property type="evidence" value="ECO:0007669"/>
    <property type="project" value="TreeGrafter"/>
</dbReference>
<evidence type="ECO:0000256" key="10">
    <source>
        <dbReference type="HAMAP-Rule" id="MF_00148"/>
    </source>
</evidence>
<protein>
    <recommendedName>
        <fullName evidence="5 10">Uracil-DNA glycosylase</fullName>
        <shortName evidence="10">UDG</shortName>
        <ecNumber evidence="5 10">3.2.2.27</ecNumber>
    </recommendedName>
</protein>
<evidence type="ECO:0000256" key="7">
    <source>
        <dbReference type="ARBA" id="ARBA00022763"/>
    </source>
</evidence>
<evidence type="ECO:0000256" key="4">
    <source>
        <dbReference type="ARBA" id="ARBA00008184"/>
    </source>
</evidence>
<dbReference type="GO" id="GO:0004844">
    <property type="term" value="F:uracil DNA N-glycosylase activity"/>
    <property type="evidence" value="ECO:0007669"/>
    <property type="project" value="UniProtKB-UniRule"/>
</dbReference>
<dbReference type="NCBIfam" id="NF003588">
    <property type="entry name" value="PRK05254.1-1"/>
    <property type="match status" value="1"/>
</dbReference>
<dbReference type="SMART" id="SM00986">
    <property type="entry name" value="UDG"/>
    <property type="match status" value="1"/>
</dbReference>
<evidence type="ECO:0000313" key="14">
    <source>
        <dbReference type="EMBL" id="KSW13042.1"/>
    </source>
</evidence>
<evidence type="ECO:0000256" key="8">
    <source>
        <dbReference type="ARBA" id="ARBA00022801"/>
    </source>
</evidence>
<keyword evidence="9 10" id="KW-0234">DNA repair</keyword>
<dbReference type="Pfam" id="PF03167">
    <property type="entry name" value="UDG"/>
    <property type="match status" value="1"/>
</dbReference>
<gene>
    <name evidence="10" type="primary">ung</name>
    <name evidence="14" type="ORF">APY09_01365</name>
</gene>
<evidence type="ECO:0000256" key="2">
    <source>
        <dbReference type="ARBA" id="ARBA00002631"/>
    </source>
</evidence>
<dbReference type="InterPro" id="IPR018085">
    <property type="entry name" value="Ura-DNA_Glyclase_AS"/>
</dbReference>
<dbReference type="PANTHER" id="PTHR11264:SF0">
    <property type="entry name" value="URACIL-DNA GLYCOSYLASE"/>
    <property type="match status" value="1"/>
</dbReference>
<keyword evidence="6 10" id="KW-0963">Cytoplasm</keyword>
<dbReference type="SUPFAM" id="SSF52141">
    <property type="entry name" value="Uracil-DNA glycosylase-like"/>
    <property type="match status" value="1"/>
</dbReference>
<evidence type="ECO:0000256" key="3">
    <source>
        <dbReference type="ARBA" id="ARBA00004496"/>
    </source>
</evidence>
<dbReference type="SMART" id="SM00987">
    <property type="entry name" value="UreE_C"/>
    <property type="match status" value="1"/>
</dbReference>
<evidence type="ECO:0000256" key="1">
    <source>
        <dbReference type="ARBA" id="ARBA00001400"/>
    </source>
</evidence>
<dbReference type="InterPro" id="IPR036895">
    <property type="entry name" value="Uracil-DNA_glycosylase-like_sf"/>
</dbReference>
<feature type="domain" description="Uracil-DNA glycosylase-like" evidence="13">
    <location>
        <begin position="56"/>
        <end position="220"/>
    </location>
</feature>
<dbReference type="CDD" id="cd10027">
    <property type="entry name" value="UDG-F1-like"/>
    <property type="match status" value="1"/>
</dbReference>
<comment type="caution">
    <text evidence="14">The sequence shown here is derived from an EMBL/GenBank/DDBJ whole genome shotgun (WGS) entry which is preliminary data.</text>
</comment>
<keyword evidence="8 10" id="KW-0378">Hydrolase</keyword>
<dbReference type="FunFam" id="3.40.470.10:FF:000006">
    <property type="entry name" value="Uracil-DNA glycosylase"/>
    <property type="match status" value="1"/>
</dbReference>
<dbReference type="RefSeq" id="WP_034465090.1">
    <property type="nucleotide sequence ID" value="NZ_CP040006.1"/>
</dbReference>
<proteinExistence type="inferred from homology"/>
<dbReference type="Gene3D" id="3.40.470.10">
    <property type="entry name" value="Uracil-DNA glycosylase-like domain"/>
    <property type="match status" value="1"/>
</dbReference>
<dbReference type="PANTHER" id="PTHR11264">
    <property type="entry name" value="URACIL-DNA GLYCOSYLASE"/>
    <property type="match status" value="1"/>
</dbReference>
<comment type="subcellular location">
    <subcellularLocation>
        <location evidence="3 10">Cytoplasm</location>
    </subcellularLocation>
</comment>
<evidence type="ECO:0000256" key="6">
    <source>
        <dbReference type="ARBA" id="ARBA00022490"/>
    </source>
</evidence>
<reference evidence="14 15" key="1">
    <citation type="submission" date="2015-10" db="EMBL/GenBank/DDBJ databases">
        <title>Draft Genome of Actinomyces odontolyticus subsp. actinosynbacter strain XH001.</title>
        <authorList>
            <person name="Mclean J.S."/>
            <person name="He X."/>
        </authorList>
    </citation>
    <scope>NUCLEOTIDE SEQUENCE [LARGE SCALE GENOMIC DNA]</scope>
    <source>
        <strain evidence="14 15">XH001</strain>
    </source>
</reference>